<gene>
    <name evidence="1" type="ORF">DDF84_011345</name>
</gene>
<dbReference type="Pfam" id="PF06167">
    <property type="entry name" value="Peptidase_M90"/>
    <property type="match status" value="1"/>
</dbReference>
<dbReference type="Proteomes" id="UP000253772">
    <property type="component" value="Chromosome c1"/>
</dbReference>
<dbReference type="EMBL" id="CP037900">
    <property type="protein sequence ID" value="QBP10308.1"/>
    <property type="molecule type" value="Genomic_DNA"/>
</dbReference>
<proteinExistence type="predicted"/>
<accession>A0A482IN92</accession>
<dbReference type="PANTHER" id="PTHR30164:SF2">
    <property type="entry name" value="PROTEIN MTFA"/>
    <property type="match status" value="1"/>
</dbReference>
<dbReference type="SUPFAM" id="SSF55486">
    <property type="entry name" value="Metalloproteases ('zincins'), catalytic domain"/>
    <property type="match status" value="1"/>
</dbReference>
<organism evidence="1 2">
    <name type="scientific">Cupriavidus metallidurans</name>
    <dbReference type="NCBI Taxonomy" id="119219"/>
    <lineage>
        <taxon>Bacteria</taxon>
        <taxon>Pseudomonadati</taxon>
        <taxon>Pseudomonadota</taxon>
        <taxon>Betaproteobacteria</taxon>
        <taxon>Burkholderiales</taxon>
        <taxon>Burkholderiaceae</taxon>
        <taxon>Cupriavidus</taxon>
    </lineage>
</organism>
<dbReference type="InterPro" id="IPR042252">
    <property type="entry name" value="MtfA_N"/>
</dbReference>
<sequence length="296" mass="32988">MFGKLTSFLRARSKARKLAHYAIPDDLWGQTVAALPFVQRYGEADLTALRELATLFIANKEYSTAHDMELTDEMVVSVAAQACVPILKLGIEWYRGWHGIVLYPGEFVIRKTIQEDVGFEDIGLVHGVEEEASGEAWEHGPVILSWPDVASPGAGLDAHHGEHELPVDTYNVVIHEFAHKLDMLNGEADGVPPFSRVLHPGVDAEQWAETFLSEYDTFAEACDALPDHIWDDPNRLPPRLQVIDPYGCEAPSEFFAVASEAFFVEPVGLRRQWPTLYDALAQFYRQNPAVNAASDT</sequence>
<dbReference type="InterPro" id="IPR010384">
    <property type="entry name" value="MtfA_fam"/>
</dbReference>
<dbReference type="GO" id="GO:0008237">
    <property type="term" value="F:metallopeptidase activity"/>
    <property type="evidence" value="ECO:0007669"/>
    <property type="project" value="InterPro"/>
</dbReference>
<dbReference type="Gene3D" id="1.10.472.150">
    <property type="entry name" value="Glucose-regulated metallo-peptidase M90, N-terminal domain"/>
    <property type="match status" value="1"/>
</dbReference>
<dbReference type="GO" id="GO:0004177">
    <property type="term" value="F:aminopeptidase activity"/>
    <property type="evidence" value="ECO:0007669"/>
    <property type="project" value="TreeGrafter"/>
</dbReference>
<evidence type="ECO:0000313" key="2">
    <source>
        <dbReference type="Proteomes" id="UP000253772"/>
    </source>
</evidence>
<evidence type="ECO:0000313" key="1">
    <source>
        <dbReference type="EMBL" id="QBP10308.1"/>
    </source>
</evidence>
<dbReference type="PANTHER" id="PTHR30164">
    <property type="entry name" value="MTFA PEPTIDASE"/>
    <property type="match status" value="1"/>
</dbReference>
<protein>
    <submittedName>
        <fullName evidence="1">Zinc-dependent peptidase</fullName>
    </submittedName>
</protein>
<dbReference type="InterPro" id="IPR024079">
    <property type="entry name" value="MetalloPept_cat_dom_sf"/>
</dbReference>
<name>A0A482IN92_9BURK</name>
<dbReference type="CDD" id="cd20169">
    <property type="entry name" value="Peptidase_M90_mtfA"/>
    <property type="match status" value="1"/>
</dbReference>
<dbReference type="OrthoDB" id="9786424at2"/>
<reference evidence="1 2" key="1">
    <citation type="submission" date="2019-03" db="EMBL/GenBank/DDBJ databases">
        <title>Comparative insights into the high quality Complete genome sequence of highly metal resistant Cupriavidus metallidurans strain BS1 isolated from a gold-copper mine.</title>
        <authorList>
            <person name="Mazhar H.S."/>
            <person name="Rensing C."/>
        </authorList>
    </citation>
    <scope>NUCLEOTIDE SEQUENCE [LARGE SCALE GENOMIC DNA]</scope>
    <source>
        <strain evidence="1 2">BS1</strain>
    </source>
</reference>
<dbReference type="RefSeq" id="WP_017515781.1">
    <property type="nucleotide sequence ID" value="NZ_CP037900.1"/>
</dbReference>
<dbReference type="GO" id="GO:0005829">
    <property type="term" value="C:cytosol"/>
    <property type="evidence" value="ECO:0007669"/>
    <property type="project" value="TreeGrafter"/>
</dbReference>
<dbReference type="Gene3D" id="3.40.390.10">
    <property type="entry name" value="Collagenase (Catalytic Domain)"/>
    <property type="match status" value="1"/>
</dbReference>
<dbReference type="AlphaFoldDB" id="A0A482IN92"/>